<dbReference type="eggNOG" id="ENOG5030VJ5">
    <property type="taxonomic scope" value="Bacteria"/>
</dbReference>
<feature type="coiled-coil region" evidence="1">
    <location>
        <begin position="104"/>
        <end position="254"/>
    </location>
</feature>
<dbReference type="OrthoDB" id="6288447at2"/>
<keyword evidence="2" id="KW-0472">Membrane</keyword>
<sequence length="265" mass="30502">MNIPGLTSFKVLEILALDLGLLILAGWFVILWLIIREFRKFAHKAGGGSQVVDDKLISEYQESIEMALNYSAENRDTLDALIRVQQGLESQLANIKASTSDHISKEEKASMEDLNARLHKAQKLIKKLKGDLDTSVKKLKITREKLYSQYDTVERLTKENKKITEQFEQLEREYVQLSANPTATSNTEENNNLKRALQQYKKQMAEQDQVIQQLMAQGADNPDTEEAKKLQQKLLQAEERLTHLVKEKDFVEKKFLDLLQQVEKK</sequence>
<organism evidence="3 4">
    <name type="scientific">Pseudoalteromonas piratica</name>
    <dbReference type="NCBI Taxonomy" id="1348114"/>
    <lineage>
        <taxon>Bacteria</taxon>
        <taxon>Pseudomonadati</taxon>
        <taxon>Pseudomonadota</taxon>
        <taxon>Gammaproteobacteria</taxon>
        <taxon>Alteromonadales</taxon>
        <taxon>Pseudoalteromonadaceae</taxon>
        <taxon>Pseudoalteromonas</taxon>
    </lineage>
</organism>
<evidence type="ECO:0000313" key="4">
    <source>
        <dbReference type="Proteomes" id="UP000030341"/>
    </source>
</evidence>
<dbReference type="Proteomes" id="UP000030341">
    <property type="component" value="Chromosome 1"/>
</dbReference>
<reference evidence="3 4" key="1">
    <citation type="submission" date="2014-11" db="EMBL/GenBank/DDBJ databases">
        <title>Complete Genome Sequence of Pseudoalteromonas sp. Strain OCN003 Isolated from Kaneohe Bay, Oahu, Hawaii.</title>
        <authorList>
            <person name="Beurmann S."/>
            <person name="Videau P."/>
            <person name="Ushijima B."/>
            <person name="Smith A.M."/>
            <person name="Aeby G.S."/>
            <person name="Callahan S.M."/>
            <person name="Belcaid M."/>
        </authorList>
    </citation>
    <scope>NUCLEOTIDE SEQUENCE [LARGE SCALE GENOMIC DNA]</scope>
    <source>
        <strain evidence="3 4">OCN003</strain>
    </source>
</reference>
<evidence type="ECO:0008006" key="5">
    <source>
        <dbReference type="Google" id="ProtNLM"/>
    </source>
</evidence>
<dbReference type="EMBL" id="CP009888">
    <property type="protein sequence ID" value="AIY64147.1"/>
    <property type="molecule type" value="Genomic_DNA"/>
</dbReference>
<evidence type="ECO:0000256" key="1">
    <source>
        <dbReference type="SAM" id="Coils"/>
    </source>
</evidence>
<evidence type="ECO:0000256" key="2">
    <source>
        <dbReference type="SAM" id="Phobius"/>
    </source>
</evidence>
<gene>
    <name evidence="3" type="ORF">OM33_02495</name>
</gene>
<keyword evidence="2" id="KW-0812">Transmembrane</keyword>
<keyword evidence="4" id="KW-1185">Reference proteome</keyword>
<keyword evidence="2" id="KW-1133">Transmembrane helix</keyword>
<dbReference type="AlphaFoldDB" id="A0A0A7EDS3"/>
<name>A0A0A7EDS3_9GAMM</name>
<dbReference type="HOGENOM" id="CLU_1045330_0_0_6"/>
<dbReference type="KEGG" id="pseo:OM33_02495"/>
<proteinExistence type="predicted"/>
<protein>
    <recommendedName>
        <fullName evidence="5">Chromosome partitioning protein ParA</fullName>
    </recommendedName>
</protein>
<accession>A0A0A7EDS3</accession>
<keyword evidence="1" id="KW-0175">Coiled coil</keyword>
<feature type="transmembrane region" description="Helical" evidence="2">
    <location>
        <begin position="14"/>
        <end position="35"/>
    </location>
</feature>
<dbReference type="RefSeq" id="WP_038638326.1">
    <property type="nucleotide sequence ID" value="NZ_CP009888.1"/>
</dbReference>
<evidence type="ECO:0000313" key="3">
    <source>
        <dbReference type="EMBL" id="AIY64147.1"/>
    </source>
</evidence>